<dbReference type="PROSITE" id="PS50250">
    <property type="entry name" value="PCI"/>
    <property type="match status" value="1"/>
</dbReference>
<feature type="domain" description="PCI" evidence="3">
    <location>
        <begin position="1"/>
        <end position="155"/>
    </location>
</feature>
<evidence type="ECO:0000259" key="3">
    <source>
        <dbReference type="PROSITE" id="PS50250"/>
    </source>
</evidence>
<accession>A0AAD5TV19</accession>
<dbReference type="InterPro" id="IPR036388">
    <property type="entry name" value="WH-like_DNA-bd_sf"/>
</dbReference>
<dbReference type="EMBL" id="JADGJW010001934">
    <property type="protein sequence ID" value="KAJ3200286.1"/>
    <property type="molecule type" value="Genomic_DNA"/>
</dbReference>
<gene>
    <name evidence="4" type="primary">PSMD12_2</name>
    <name evidence="4" type="ORF">HK099_002741</name>
</gene>
<comment type="similarity">
    <text evidence="1">Belongs to the proteasome subunit p55 family.</text>
</comment>
<dbReference type="Gene3D" id="1.10.10.10">
    <property type="entry name" value="Winged helix-like DNA-binding domain superfamily/Winged helix DNA-binding domain"/>
    <property type="match status" value="1"/>
</dbReference>
<protein>
    <submittedName>
        <fullName evidence="4">26S proteasome non-ATPase regulatory subunit 12</fullName>
    </submittedName>
</protein>
<dbReference type="GO" id="GO:0008541">
    <property type="term" value="C:proteasome regulatory particle, lid subcomplex"/>
    <property type="evidence" value="ECO:0007669"/>
    <property type="project" value="TreeGrafter"/>
</dbReference>
<keyword evidence="5" id="KW-1185">Reference proteome</keyword>
<dbReference type="SMART" id="SM00088">
    <property type="entry name" value="PINT"/>
    <property type="match status" value="1"/>
</dbReference>
<dbReference type="InterPro" id="IPR040134">
    <property type="entry name" value="PSMD12/CSN4"/>
</dbReference>
<dbReference type="Pfam" id="PF01399">
    <property type="entry name" value="PCI"/>
    <property type="match status" value="1"/>
</dbReference>
<dbReference type="Pfam" id="PF18098">
    <property type="entry name" value="RPN5_C"/>
    <property type="match status" value="1"/>
</dbReference>
<feature type="non-terminal residue" evidence="4">
    <location>
        <position position="186"/>
    </location>
</feature>
<dbReference type="FunFam" id="1.10.10.10:FF:000070">
    <property type="entry name" value="26S proteasome non-ATPase regulatory subunit 12"/>
    <property type="match status" value="1"/>
</dbReference>
<dbReference type="InterPro" id="IPR040896">
    <property type="entry name" value="RPN5_C"/>
</dbReference>
<dbReference type="GO" id="GO:0005737">
    <property type="term" value="C:cytoplasm"/>
    <property type="evidence" value="ECO:0007669"/>
    <property type="project" value="TreeGrafter"/>
</dbReference>
<evidence type="ECO:0000256" key="1">
    <source>
        <dbReference type="ARBA" id="ARBA00006397"/>
    </source>
</evidence>
<dbReference type="AlphaFoldDB" id="A0AAD5TV19"/>
<dbReference type="SUPFAM" id="SSF46785">
    <property type="entry name" value="Winged helix' DNA-binding domain"/>
    <property type="match status" value="1"/>
</dbReference>
<name>A0AAD5TV19_9FUNG</name>
<sequence length="186" mass="21901">MIISQILENVVLFCALAPFDNEQSDLMNRLYLDTNLNQIPIYKEFLKCFITNELMRWPKIEEYYVKNFKKESSFIFENNEKGIKRLEDLHKRVIEHNIRVIAKYYTRISVKRLTQLLDLPAPETETFLSNLVTNKTIYARIDRPQGRISFRQTEVTDSILNVWGGQVKSVLDLIGKTGHLITKEEM</sequence>
<reference evidence="4" key="1">
    <citation type="submission" date="2020-05" db="EMBL/GenBank/DDBJ databases">
        <title>Phylogenomic resolution of chytrid fungi.</title>
        <authorList>
            <person name="Stajich J.E."/>
            <person name="Amses K."/>
            <person name="Simmons R."/>
            <person name="Seto K."/>
            <person name="Myers J."/>
            <person name="Bonds A."/>
            <person name="Quandt C.A."/>
            <person name="Barry K."/>
            <person name="Liu P."/>
            <person name="Grigoriev I."/>
            <person name="Longcore J.E."/>
            <person name="James T.Y."/>
        </authorList>
    </citation>
    <scope>NUCLEOTIDE SEQUENCE</scope>
    <source>
        <strain evidence="4">JEL0476</strain>
    </source>
</reference>
<dbReference type="Proteomes" id="UP001211065">
    <property type="component" value="Unassembled WGS sequence"/>
</dbReference>
<dbReference type="GO" id="GO:0005634">
    <property type="term" value="C:nucleus"/>
    <property type="evidence" value="ECO:0007669"/>
    <property type="project" value="UniProtKB-ARBA"/>
</dbReference>
<organism evidence="4 5">
    <name type="scientific">Clydaea vesicula</name>
    <dbReference type="NCBI Taxonomy" id="447962"/>
    <lineage>
        <taxon>Eukaryota</taxon>
        <taxon>Fungi</taxon>
        <taxon>Fungi incertae sedis</taxon>
        <taxon>Chytridiomycota</taxon>
        <taxon>Chytridiomycota incertae sedis</taxon>
        <taxon>Chytridiomycetes</taxon>
        <taxon>Lobulomycetales</taxon>
        <taxon>Lobulomycetaceae</taxon>
        <taxon>Clydaea</taxon>
    </lineage>
</organism>
<evidence type="ECO:0000256" key="2">
    <source>
        <dbReference type="ARBA" id="ARBA00022942"/>
    </source>
</evidence>
<dbReference type="PANTHER" id="PTHR10855:SF1">
    <property type="entry name" value="26S PROTEASOME NON-ATPASE REGULATORY SUBUNIT 12"/>
    <property type="match status" value="1"/>
</dbReference>
<keyword evidence="2 4" id="KW-0647">Proteasome</keyword>
<comment type="caution">
    <text evidence="4">The sequence shown here is derived from an EMBL/GenBank/DDBJ whole genome shotgun (WGS) entry which is preliminary data.</text>
</comment>
<evidence type="ECO:0000313" key="5">
    <source>
        <dbReference type="Proteomes" id="UP001211065"/>
    </source>
</evidence>
<dbReference type="PANTHER" id="PTHR10855">
    <property type="entry name" value="26S PROTEASOME NON-ATPASE REGULATORY SUBUNIT 12/COP9 SIGNALOSOME COMPLEX SUBUNIT 4"/>
    <property type="match status" value="1"/>
</dbReference>
<proteinExistence type="inferred from homology"/>
<dbReference type="InterPro" id="IPR036390">
    <property type="entry name" value="WH_DNA-bd_sf"/>
</dbReference>
<evidence type="ECO:0000313" key="4">
    <source>
        <dbReference type="EMBL" id="KAJ3200286.1"/>
    </source>
</evidence>
<dbReference type="InterPro" id="IPR000717">
    <property type="entry name" value="PCI_dom"/>
</dbReference>